<evidence type="ECO:0000313" key="5">
    <source>
        <dbReference type="Proteomes" id="UP001337655"/>
    </source>
</evidence>
<dbReference type="Proteomes" id="UP001337655">
    <property type="component" value="Unassembled WGS sequence"/>
</dbReference>
<dbReference type="PANTHER" id="PTHR15665">
    <property type="entry name" value="ASTEROID PROTEIN"/>
    <property type="match status" value="1"/>
</dbReference>
<reference evidence="4 5" key="1">
    <citation type="submission" date="2023-08" db="EMBL/GenBank/DDBJ databases">
        <title>Black Yeasts Isolated from many extreme environments.</title>
        <authorList>
            <person name="Coleine C."/>
            <person name="Stajich J.E."/>
            <person name="Selbmann L."/>
        </authorList>
    </citation>
    <scope>NUCLEOTIDE SEQUENCE [LARGE SCALE GENOMIC DNA]</scope>
    <source>
        <strain evidence="4 5">CCFEE 5935</strain>
    </source>
</reference>
<evidence type="ECO:0000259" key="3">
    <source>
        <dbReference type="Pfam" id="PF12813"/>
    </source>
</evidence>
<organism evidence="4 5">
    <name type="scientific">Saxophila tyrrhenica</name>
    <dbReference type="NCBI Taxonomy" id="1690608"/>
    <lineage>
        <taxon>Eukaryota</taxon>
        <taxon>Fungi</taxon>
        <taxon>Dikarya</taxon>
        <taxon>Ascomycota</taxon>
        <taxon>Pezizomycotina</taxon>
        <taxon>Dothideomycetes</taxon>
        <taxon>Dothideomycetidae</taxon>
        <taxon>Mycosphaerellales</taxon>
        <taxon>Extremaceae</taxon>
        <taxon>Saxophila</taxon>
    </lineage>
</organism>
<evidence type="ECO:0000313" key="4">
    <source>
        <dbReference type="EMBL" id="KAK5169698.1"/>
    </source>
</evidence>
<dbReference type="InterPro" id="IPR026832">
    <property type="entry name" value="Asteroid"/>
</dbReference>
<feature type="region of interest" description="Disordered" evidence="2">
    <location>
        <begin position="549"/>
        <end position="584"/>
    </location>
</feature>
<name>A0AAV9P9Z7_9PEZI</name>
<proteinExistence type="inferred from homology"/>
<comment type="similarity">
    <text evidence="1">Belongs to the asteroid family.</text>
</comment>
<feature type="domain" description="Asteroid" evidence="3">
    <location>
        <begin position="151"/>
        <end position="393"/>
    </location>
</feature>
<dbReference type="AlphaFoldDB" id="A0AAV9P9Z7"/>
<dbReference type="Gene3D" id="3.40.50.1010">
    <property type="entry name" value="5'-nuclease"/>
    <property type="match status" value="1"/>
</dbReference>
<evidence type="ECO:0000256" key="1">
    <source>
        <dbReference type="ARBA" id="ARBA00007398"/>
    </source>
</evidence>
<dbReference type="GeneID" id="89927017"/>
<sequence>MGVPGLASQIHKYGSYTSIPQTKSRRNDRIAAVIDGPSLAHSLYRHGNYQSGKDGIVAQCDHRAIGKAAVAWLDRLRSYGFEIEGIYFDAALPAYKTQIRLDRMQGYVNRLINFKQNHDQISKSRQVPGFSHLDSRAYRALEKARDGLPPPPFLVFAVVEALLRSRYAERTWCVDGEADGYCAAAAEEAGGKKGGRGSVVFTNDSDLVLFNFQAEVKVALINEMKETGGPEGNRLELYQFDPAAFKVNGQAPDLVACAFYMKEQQGTLAEALRQSDLAELVSEEYAAFRDLYDIRRWSAKLNEQRARRQEGRDVLPMDSRISEPICQARSRHTRDDHLAMYLPVLFEDPTRSTAWKIGSSFREAAQMIILSASRATSLLEYRRSGIRTVPARVEKVSIQAIDKHLRNLEAFLGGCSAVALTGFERWRYLVMQLALQDMLEQDIALPAKNDIAEVLAGEPQRTWQLVHLSAQFQAQYYSVRMLQQVWRWWEGETSPDDQIVVSDRLKDVLEGLPVIVDFSSSSVSAGSDVSRIQWQQLADELLESLSLGSDTSMLEDGEDGDRDTAEVPDASMANNPFAALREST</sequence>
<gene>
    <name evidence="4" type="ORF">LTR77_005676</name>
</gene>
<accession>A0AAV9P9Z7</accession>
<dbReference type="InterPro" id="IPR029060">
    <property type="entry name" value="PIN-like_dom_sf"/>
</dbReference>
<dbReference type="InterPro" id="IPR039436">
    <property type="entry name" value="Asteroid_dom"/>
</dbReference>
<dbReference type="EMBL" id="JAVRRT010000008">
    <property type="protein sequence ID" value="KAK5169698.1"/>
    <property type="molecule type" value="Genomic_DNA"/>
</dbReference>
<comment type="caution">
    <text evidence="4">The sequence shown here is derived from an EMBL/GenBank/DDBJ whole genome shotgun (WGS) entry which is preliminary data.</text>
</comment>
<dbReference type="RefSeq" id="XP_064659044.1">
    <property type="nucleotide sequence ID" value="XM_064802919.1"/>
</dbReference>
<dbReference type="SUPFAM" id="SSF88723">
    <property type="entry name" value="PIN domain-like"/>
    <property type="match status" value="1"/>
</dbReference>
<protein>
    <recommendedName>
        <fullName evidence="3">Asteroid domain-containing protein</fullName>
    </recommendedName>
</protein>
<evidence type="ECO:0000256" key="2">
    <source>
        <dbReference type="SAM" id="MobiDB-lite"/>
    </source>
</evidence>
<keyword evidence="5" id="KW-1185">Reference proteome</keyword>
<dbReference type="PANTHER" id="PTHR15665:SF1">
    <property type="entry name" value="PROTEIN ASTEROID HOMOLOG 1"/>
    <property type="match status" value="1"/>
</dbReference>
<dbReference type="Pfam" id="PF12813">
    <property type="entry name" value="XPG_I_2"/>
    <property type="match status" value="1"/>
</dbReference>